<comment type="caution">
    <text evidence="4">The sequence shown here is derived from an EMBL/GenBank/DDBJ whole genome shotgun (WGS) entry which is preliminary data.</text>
</comment>
<name>A0A179GZ28_PURLI</name>
<reference evidence="3 6" key="3">
    <citation type="journal article" date="2024" name="Microbiol. Resour. Announc.">
        <title>Genome annotations for the ascomycete fungi Trichoderma harzianum, Trichoderma aggressivum, and Purpureocillium lilacinum.</title>
        <authorList>
            <person name="Beijen E.P.W."/>
            <person name="Ohm R.A."/>
        </authorList>
    </citation>
    <scope>NUCLEOTIDE SEQUENCE [LARGE SCALE GENOMIC DNA]</scope>
    <source>
        <strain evidence="3 6">CBS 150709</strain>
    </source>
</reference>
<dbReference type="OMA" id="KAYNYWA"/>
<keyword evidence="2" id="KW-1133">Transmembrane helix</keyword>
<organism evidence="4 5">
    <name type="scientific">Purpureocillium lilacinum</name>
    <name type="common">Paecilomyces lilacinus</name>
    <dbReference type="NCBI Taxonomy" id="33203"/>
    <lineage>
        <taxon>Eukaryota</taxon>
        <taxon>Fungi</taxon>
        <taxon>Dikarya</taxon>
        <taxon>Ascomycota</taxon>
        <taxon>Pezizomycotina</taxon>
        <taxon>Sordariomycetes</taxon>
        <taxon>Hypocreomycetidae</taxon>
        <taxon>Hypocreales</taxon>
        <taxon>Ophiocordycipitaceae</taxon>
        <taxon>Purpureocillium</taxon>
    </lineage>
</organism>
<keyword evidence="2" id="KW-0472">Membrane</keyword>
<dbReference type="EMBL" id="LSBI01000008">
    <property type="protein sequence ID" value="OAQ83237.1"/>
    <property type="molecule type" value="Genomic_DNA"/>
</dbReference>
<dbReference type="GeneID" id="28891162"/>
<dbReference type="STRING" id="33203.A0A179GZ28"/>
<dbReference type="KEGG" id="plj:28891162"/>
<feature type="compositionally biased region" description="Pro residues" evidence="1">
    <location>
        <begin position="297"/>
        <end position="308"/>
    </location>
</feature>
<evidence type="ECO:0000313" key="5">
    <source>
        <dbReference type="Proteomes" id="UP000078340"/>
    </source>
</evidence>
<feature type="region of interest" description="Disordered" evidence="1">
    <location>
        <begin position="226"/>
        <end position="314"/>
    </location>
</feature>
<evidence type="ECO:0000256" key="1">
    <source>
        <dbReference type="SAM" id="MobiDB-lite"/>
    </source>
</evidence>
<proteinExistence type="predicted"/>
<evidence type="ECO:0000313" key="4">
    <source>
        <dbReference type="EMBL" id="OAQ83237.1"/>
    </source>
</evidence>
<accession>A0A179GZ28</accession>
<protein>
    <submittedName>
        <fullName evidence="4">Membrane-associating domain-containing protein</fullName>
    </submittedName>
</protein>
<keyword evidence="6" id="KW-1185">Reference proteome</keyword>
<dbReference type="GO" id="GO:0016020">
    <property type="term" value="C:membrane"/>
    <property type="evidence" value="ECO:0007669"/>
    <property type="project" value="UniProtKB-SubCell"/>
</dbReference>
<dbReference type="AlphaFoldDB" id="A0A179GZ28"/>
<gene>
    <name evidence="3" type="ORF">Purlil1_3812</name>
    <name evidence="4" type="ORF">VFPFJ_09040</name>
</gene>
<dbReference type="Proteomes" id="UP000078340">
    <property type="component" value="Unassembled WGS sequence"/>
</dbReference>
<feature type="transmembrane region" description="Helical" evidence="2">
    <location>
        <begin position="48"/>
        <end position="68"/>
    </location>
</feature>
<feature type="compositionally biased region" description="Polar residues" evidence="1">
    <location>
        <begin position="234"/>
        <end position="248"/>
    </location>
</feature>
<dbReference type="Proteomes" id="UP001287286">
    <property type="component" value="Unassembled WGS sequence"/>
</dbReference>
<evidence type="ECO:0000256" key="2">
    <source>
        <dbReference type="SAM" id="Phobius"/>
    </source>
</evidence>
<feature type="transmembrane region" description="Helical" evidence="2">
    <location>
        <begin position="80"/>
        <end position="111"/>
    </location>
</feature>
<keyword evidence="2" id="KW-0812">Transmembrane</keyword>
<dbReference type="PANTHER" id="PTHR37451">
    <property type="entry name" value="MARVEL DOMAIN"/>
    <property type="match status" value="1"/>
</dbReference>
<feature type="compositionally biased region" description="Polar residues" evidence="1">
    <location>
        <begin position="264"/>
        <end position="273"/>
    </location>
</feature>
<dbReference type="PANTHER" id="PTHR37451:SF4">
    <property type="entry name" value="MARVEL DOMAIN-CONTAINING PROTEIN"/>
    <property type="match status" value="1"/>
</dbReference>
<dbReference type="EMBL" id="JAWRVI010000010">
    <property type="protein sequence ID" value="KAK4091973.1"/>
    <property type="molecule type" value="Genomic_DNA"/>
</dbReference>
<feature type="transmembrane region" description="Helical" evidence="2">
    <location>
        <begin position="20"/>
        <end position="42"/>
    </location>
</feature>
<reference evidence="3" key="2">
    <citation type="submission" date="2023-11" db="EMBL/GenBank/DDBJ databases">
        <authorList>
            <person name="Beijen E."/>
            <person name="Ohm R.A."/>
        </authorList>
    </citation>
    <scope>NUCLEOTIDE SEQUENCE</scope>
    <source>
        <strain evidence="3">CBS 150709</strain>
    </source>
</reference>
<evidence type="ECO:0000313" key="6">
    <source>
        <dbReference type="Proteomes" id="UP001287286"/>
    </source>
</evidence>
<sequence length="314" mass="34526">MSAQRAPGREHIPNYPRGWVVLRSLQLFFCLIILGLGAYSLVLIPYAVGSAMAMFTSVITFAISIWLITAHTCQPRSFNYWAALVFDILLYIWWLTSFSLCAVQAVGLFAVNSIYCDKYGSDWYNDDYDDAYNELCGNRHGRNVIHGGVVAGMAGLGALEFLFFFISWVTDAVVIHKHRRAGLHNRPVKPGSAGAPYQVQLQPQFKSNYEAVPQQGVPFHAQETAYNPQGMYNPPTQGFPPQQASPYSNHGAYGAPVAPLAAQHTGNSFQKAPSPQPQGGFPAPYPSQSPHQAHPYAQPPPVASPTPYNPHQGY</sequence>
<feature type="transmembrane region" description="Helical" evidence="2">
    <location>
        <begin position="149"/>
        <end position="170"/>
    </location>
</feature>
<evidence type="ECO:0000313" key="3">
    <source>
        <dbReference type="EMBL" id="KAK4091973.1"/>
    </source>
</evidence>
<reference evidence="4 5" key="1">
    <citation type="submission" date="2016-02" db="EMBL/GenBank/DDBJ databases">
        <title>Biosynthesis of antibiotic leucinostatins and their inhibition on Phytophthora in bio-control Purpureocillium lilacinum.</title>
        <authorList>
            <person name="Wang G."/>
            <person name="Liu Z."/>
            <person name="Lin R."/>
            <person name="Li E."/>
            <person name="Mao Z."/>
            <person name="Ling J."/>
            <person name="Yin W."/>
            <person name="Xie B."/>
        </authorList>
    </citation>
    <scope>NUCLEOTIDE SEQUENCE [LARGE SCALE GENOMIC DNA]</scope>
    <source>
        <strain evidence="4">PLFJ-1</strain>
    </source>
</reference>